<evidence type="ECO:0000313" key="7">
    <source>
        <dbReference type="EMBL" id="CAI3995778.1"/>
    </source>
</evidence>
<feature type="compositionally biased region" description="Basic and acidic residues" evidence="5">
    <location>
        <begin position="44"/>
        <end position="74"/>
    </location>
</feature>
<keyword evidence="3" id="KW-0862">Zinc</keyword>
<gene>
    <name evidence="7" type="ORF">C1SCF055_LOCUS22304</name>
</gene>
<dbReference type="AlphaFoldDB" id="A0A9P1G0U8"/>
<feature type="region of interest" description="Disordered" evidence="5">
    <location>
        <begin position="363"/>
        <end position="382"/>
    </location>
</feature>
<feature type="region of interest" description="Disordered" evidence="5">
    <location>
        <begin position="811"/>
        <end position="867"/>
    </location>
</feature>
<feature type="compositionally biased region" description="Basic and acidic residues" evidence="5">
    <location>
        <begin position="23"/>
        <end position="35"/>
    </location>
</feature>
<dbReference type="EMBL" id="CAMXCT030002113">
    <property type="protein sequence ID" value="CAL4783090.1"/>
    <property type="molecule type" value="Genomic_DNA"/>
</dbReference>
<feature type="region of interest" description="Disordered" evidence="5">
    <location>
        <begin position="732"/>
        <end position="781"/>
    </location>
</feature>
<evidence type="ECO:0000256" key="1">
    <source>
        <dbReference type="ARBA" id="ARBA00022723"/>
    </source>
</evidence>
<dbReference type="Proteomes" id="UP001152797">
    <property type="component" value="Unassembled WGS sequence"/>
</dbReference>
<evidence type="ECO:0000313" key="9">
    <source>
        <dbReference type="Proteomes" id="UP001152797"/>
    </source>
</evidence>
<feature type="compositionally biased region" description="Basic and acidic residues" evidence="5">
    <location>
        <begin position="848"/>
        <end position="867"/>
    </location>
</feature>
<keyword evidence="1" id="KW-0479">Metal-binding</keyword>
<comment type="caution">
    <text evidence="7">The sequence shown here is derived from an EMBL/GenBank/DDBJ whole genome shotgun (WGS) entry which is preliminary data.</text>
</comment>
<evidence type="ECO:0000256" key="4">
    <source>
        <dbReference type="PROSITE-ProRule" id="PRU01343"/>
    </source>
</evidence>
<dbReference type="EMBL" id="CAMXCT010002113">
    <property type="protein sequence ID" value="CAI3995778.1"/>
    <property type="molecule type" value="Genomic_DNA"/>
</dbReference>
<dbReference type="GO" id="GO:0008270">
    <property type="term" value="F:zinc ion binding"/>
    <property type="evidence" value="ECO:0007669"/>
    <property type="project" value="UniProtKB-KW"/>
</dbReference>
<evidence type="ECO:0000259" key="6">
    <source>
        <dbReference type="PROSITE" id="PS51999"/>
    </source>
</evidence>
<name>A0A9P1G0U8_9DINO</name>
<evidence type="ECO:0000256" key="3">
    <source>
        <dbReference type="ARBA" id="ARBA00022833"/>
    </source>
</evidence>
<keyword evidence="9" id="KW-1185">Reference proteome</keyword>
<feature type="region of interest" description="Disordered" evidence="5">
    <location>
        <begin position="1"/>
        <end position="99"/>
    </location>
</feature>
<accession>A0A9P1G0U8</accession>
<dbReference type="InterPro" id="IPR010666">
    <property type="entry name" value="Znf_GRF"/>
</dbReference>
<proteinExistence type="predicted"/>
<evidence type="ECO:0000313" key="8">
    <source>
        <dbReference type="EMBL" id="CAL4783090.1"/>
    </source>
</evidence>
<evidence type="ECO:0000256" key="2">
    <source>
        <dbReference type="ARBA" id="ARBA00022771"/>
    </source>
</evidence>
<feature type="domain" description="GRF-type" evidence="6">
    <location>
        <begin position="682"/>
        <end position="724"/>
    </location>
</feature>
<reference evidence="7" key="1">
    <citation type="submission" date="2022-10" db="EMBL/GenBank/DDBJ databases">
        <authorList>
            <person name="Chen Y."/>
            <person name="Dougan E. K."/>
            <person name="Chan C."/>
            <person name="Rhodes N."/>
            <person name="Thang M."/>
        </authorList>
    </citation>
    <scope>NUCLEOTIDE SEQUENCE</scope>
</reference>
<organism evidence="7">
    <name type="scientific">Cladocopium goreaui</name>
    <dbReference type="NCBI Taxonomy" id="2562237"/>
    <lineage>
        <taxon>Eukaryota</taxon>
        <taxon>Sar</taxon>
        <taxon>Alveolata</taxon>
        <taxon>Dinophyceae</taxon>
        <taxon>Suessiales</taxon>
        <taxon>Symbiodiniaceae</taxon>
        <taxon>Cladocopium</taxon>
    </lineage>
</organism>
<dbReference type="PROSITE" id="PS51999">
    <property type="entry name" value="ZF_GRF"/>
    <property type="match status" value="1"/>
</dbReference>
<reference evidence="8 9" key="2">
    <citation type="submission" date="2024-05" db="EMBL/GenBank/DDBJ databases">
        <authorList>
            <person name="Chen Y."/>
            <person name="Shah S."/>
            <person name="Dougan E. K."/>
            <person name="Thang M."/>
            <person name="Chan C."/>
        </authorList>
    </citation>
    <scope>NUCLEOTIDE SEQUENCE [LARGE SCALE GENOMIC DNA]</scope>
</reference>
<sequence>MAARVPSSHGSLDGGDVPAETGPDARDDGRAGRSDEDADGFDSEEFREWLQERASRRRAEGGRSRREGRGRRGEDESEEERGPGGKGLGAGLPPEWDSTSNFQDWAIKARLWLATTRAKGHTQGPLMLQRLSGQAFQSFKHWAKDTEWLKDPQGGHRLLAAMDTPEYFGEDTEEELLSSLSKLTYHLRRGKDETCRQFFTRWDDAVRKIGEHRVTLPDRYLGFLLINALGLSEQDTKALMAFSRGSILVKDVKEWCRKHEMKLQARDVGTERKGNAKTFQTLATTTIEPDEEDELCAMEEIYRELHPEDLGEGESELGVEDFEDVLEEHEAKEILNTMVTQKKKTFMQSLKTKRAKALARGYGQWKDKGGSNTSRSQSSMGTSGYVKGGYYRMTLSEAKAKSKCSKCGQVGHWHRDPECPRNGGRPPTSNSKEVNFMEAKTNLTTDEAIFCGHLEPVDLDHAPAESGTPEKNRFRFSGMRLLRDLNGTLLKPQKNFVQRLTKWGTPSSVRFLLKPPPCPRSLTLHRSRVHMLPTSAMDARGNAKRSRTANDAAAEPLTAWQRIVMKVLFVVAKMTELMVRLAGMARPKPVQPFSAFPQVPGVYLTGTLLEIAEEQEELESWDGISLAGAETENFIPQQHYTINYRAPVSPGSSMNGSQVSEVTQGNYVTDEDMQILGPPPMCQHNIPSRVFISRKEGPNHSRLFWRCSQPRHLQCPFFAWTIYQPYWAEEKYQPPPRGGPMTSSPTLRGSKATSLRSTRPGTPAMSTPSSPTTLTGSEVHSRCLHRRVTRQGTNGISYQERCADCGKLLKKEPRNSDSESSKGNIKKESGGSRPRMTKETLDEFQEFQEFRKWKQSKKPDKKGDESD</sequence>
<dbReference type="Pfam" id="PF06839">
    <property type="entry name" value="Zn_ribbon_GRF"/>
    <property type="match status" value="1"/>
</dbReference>
<feature type="compositionally biased region" description="Polar residues" evidence="5">
    <location>
        <begin position="741"/>
        <end position="759"/>
    </location>
</feature>
<feature type="compositionally biased region" description="Basic and acidic residues" evidence="5">
    <location>
        <begin position="811"/>
        <end position="841"/>
    </location>
</feature>
<feature type="compositionally biased region" description="Low complexity" evidence="5">
    <location>
        <begin position="760"/>
        <end position="777"/>
    </location>
</feature>
<protein>
    <recommendedName>
        <fullName evidence="6">GRF-type domain-containing protein</fullName>
    </recommendedName>
</protein>
<evidence type="ECO:0000256" key="5">
    <source>
        <dbReference type="SAM" id="MobiDB-lite"/>
    </source>
</evidence>
<keyword evidence="2 4" id="KW-0863">Zinc-finger</keyword>
<dbReference type="EMBL" id="CAMXCT020002113">
    <property type="protein sequence ID" value="CAL1149153.1"/>
    <property type="molecule type" value="Genomic_DNA"/>
</dbReference>
<feature type="compositionally biased region" description="Polar residues" evidence="5">
    <location>
        <begin position="370"/>
        <end position="382"/>
    </location>
</feature>